<dbReference type="GO" id="GO:0009313">
    <property type="term" value="P:oligosaccharide catabolic process"/>
    <property type="evidence" value="ECO:0007669"/>
    <property type="project" value="TreeGrafter"/>
</dbReference>
<sequence length="548" mass="62754">MSWKDDYLWWQRGIIYQVYPRSFQDASGDGCGDLEGIRRRLDYLEWLGVDAVWISPFFPSPMKDFGYDIADYTDVDAIFGQMHDFDRLLEDAHGRGLRVILDLVPNHTSDQHPWFVESALSKESPKRDWYIWSDPGPDGGPPNNWVSEFAGSAWEFHEPTGQYYYHAFLAEQPDLNWRNDAVCEAMFDVMRFWLDKDVDGFRVDVMWHMIKDEHMRNNPPNPDYRPGEESPYDEYLPVYSADQPEVHDVVVGMRQVMDEYDERVMIGELYLPIDQLVTYYGEEESEAHLPFNFQLVGAPWDAAHIRSIVDRYEASLPEDGWPNWVLGNHDQSRIATRIGRAQARLAAMLLMTLRGTPTMYYGDELGMVDVDIAPDQVVDPRELRSPGMGLGRDPERTPMQWSADANAGFTDAEPWLPVAPDFETCNVERERDEPDSTLSLYRRLISLRRSEPALAVGDYWPVDAKPPLFGYVRCFEDEAFLVVLNFRGEPQTFRPDSRFAGAEVVVSTVESDPQGRVVDGELELAADEGVIARLPHAPAEHPASTIEP</sequence>
<dbReference type="PANTHER" id="PTHR10357:SF179">
    <property type="entry name" value="NEUTRAL AND BASIC AMINO ACID TRANSPORT PROTEIN RBAT"/>
    <property type="match status" value="1"/>
</dbReference>
<dbReference type="Gene3D" id="2.60.40.1180">
    <property type="entry name" value="Golgi alpha-mannosidase II"/>
    <property type="match status" value="1"/>
</dbReference>
<dbReference type="GO" id="GO:0004556">
    <property type="term" value="F:alpha-amylase activity"/>
    <property type="evidence" value="ECO:0007669"/>
    <property type="project" value="TreeGrafter"/>
</dbReference>
<dbReference type="InterPro" id="IPR013780">
    <property type="entry name" value="Glyco_hydro_b"/>
</dbReference>
<evidence type="ECO:0000259" key="4">
    <source>
        <dbReference type="SMART" id="SM00642"/>
    </source>
</evidence>
<dbReference type="InterPro" id="IPR006047">
    <property type="entry name" value="GH13_cat_dom"/>
</dbReference>
<dbReference type="Gene3D" id="3.20.20.80">
    <property type="entry name" value="Glycosidases"/>
    <property type="match status" value="1"/>
</dbReference>
<dbReference type="OrthoDB" id="9805159at2"/>
<dbReference type="InterPro" id="IPR017853">
    <property type="entry name" value="GH"/>
</dbReference>
<dbReference type="CDD" id="cd11331">
    <property type="entry name" value="AmyAc_OligoGlu_like"/>
    <property type="match status" value="1"/>
</dbReference>
<keyword evidence="6" id="KW-1185">Reference proteome</keyword>
<proteinExistence type="inferred from homology"/>
<dbReference type="FunFam" id="3.90.400.10:FF:000002">
    <property type="entry name" value="Sucrose isomerase"/>
    <property type="match status" value="1"/>
</dbReference>
<evidence type="ECO:0000313" key="6">
    <source>
        <dbReference type="Proteomes" id="UP000315995"/>
    </source>
</evidence>
<dbReference type="RefSeq" id="WP_141197048.1">
    <property type="nucleotide sequence ID" value="NZ_CP041186.1"/>
</dbReference>
<evidence type="ECO:0000256" key="2">
    <source>
        <dbReference type="ARBA" id="ARBA00022801"/>
    </source>
</evidence>
<dbReference type="Pfam" id="PF00128">
    <property type="entry name" value="Alpha-amylase"/>
    <property type="match status" value="1"/>
</dbReference>
<accession>A0A4Y6PQG4</accession>
<dbReference type="Proteomes" id="UP000315995">
    <property type="component" value="Chromosome"/>
</dbReference>
<dbReference type="PANTHER" id="PTHR10357">
    <property type="entry name" value="ALPHA-AMYLASE FAMILY MEMBER"/>
    <property type="match status" value="1"/>
</dbReference>
<evidence type="ECO:0000313" key="5">
    <source>
        <dbReference type="EMBL" id="QDG50556.1"/>
    </source>
</evidence>
<evidence type="ECO:0000256" key="3">
    <source>
        <dbReference type="ARBA" id="ARBA00023295"/>
    </source>
</evidence>
<accession>A0A5B8Y390</accession>
<reference evidence="5 6" key="1">
    <citation type="submission" date="2019-06" db="EMBL/GenBank/DDBJ databases">
        <title>Persicimonas caeni gen. nov., sp. nov., a predatory bacterium isolated from solar saltern.</title>
        <authorList>
            <person name="Wang S."/>
        </authorList>
    </citation>
    <scope>NUCLEOTIDE SEQUENCE [LARGE SCALE GENOMIC DNA]</scope>
    <source>
        <strain evidence="5 6">YN101</strain>
    </source>
</reference>
<evidence type="ECO:0000256" key="1">
    <source>
        <dbReference type="ARBA" id="ARBA00008061"/>
    </source>
</evidence>
<feature type="domain" description="Glycosyl hydrolase family 13 catalytic" evidence="4">
    <location>
        <begin position="17"/>
        <end position="396"/>
    </location>
</feature>
<dbReference type="SUPFAM" id="SSF51011">
    <property type="entry name" value="Glycosyl hydrolase domain"/>
    <property type="match status" value="1"/>
</dbReference>
<protein>
    <submittedName>
        <fullName evidence="5">DUF3459 domain-containing protein</fullName>
    </submittedName>
</protein>
<name>A0A4Y6PQG4_PERCE</name>
<dbReference type="SMART" id="SM00642">
    <property type="entry name" value="Aamy"/>
    <property type="match status" value="1"/>
</dbReference>
<organism evidence="5 6">
    <name type="scientific">Persicimonas caeni</name>
    <dbReference type="NCBI Taxonomy" id="2292766"/>
    <lineage>
        <taxon>Bacteria</taxon>
        <taxon>Deltaproteobacteria</taxon>
        <taxon>Bradymonadales</taxon>
        <taxon>Bradymonadaceae</taxon>
        <taxon>Persicimonas</taxon>
    </lineage>
</organism>
<keyword evidence="2" id="KW-0378">Hydrolase</keyword>
<keyword evidence="3" id="KW-0326">Glycosidase</keyword>
<gene>
    <name evidence="5" type="ORF">FIV42_07360</name>
</gene>
<comment type="similarity">
    <text evidence="1">Belongs to the glycosyl hydrolase 13 family.</text>
</comment>
<dbReference type="SUPFAM" id="SSF51445">
    <property type="entry name" value="(Trans)glycosidases"/>
    <property type="match status" value="1"/>
</dbReference>
<dbReference type="Gene3D" id="3.90.400.10">
    <property type="entry name" value="Oligo-1,6-glucosidase, Domain 2"/>
    <property type="match status" value="1"/>
</dbReference>
<dbReference type="EMBL" id="CP041186">
    <property type="protein sequence ID" value="QDG50556.1"/>
    <property type="molecule type" value="Genomic_DNA"/>
</dbReference>
<dbReference type="AlphaFoldDB" id="A0A4Y6PQG4"/>
<dbReference type="InterPro" id="IPR045857">
    <property type="entry name" value="O16G_dom_2"/>
</dbReference>